<dbReference type="GeneID" id="36327119"/>
<dbReference type="InterPro" id="IPR013766">
    <property type="entry name" value="Thioredoxin_domain"/>
</dbReference>
<dbReference type="SUPFAM" id="SSF52833">
    <property type="entry name" value="Thioredoxin-like"/>
    <property type="match status" value="1"/>
</dbReference>
<dbReference type="PROSITE" id="PS51352">
    <property type="entry name" value="THIOREDOXIN_2"/>
    <property type="match status" value="1"/>
</dbReference>
<dbReference type="AlphaFoldDB" id="A0A1X6MR82"/>
<dbReference type="OrthoDB" id="2121326at2759"/>
<keyword evidence="3" id="KW-1185">Reference proteome</keyword>
<organism evidence="2 3">
    <name type="scientific">Postia placenta MAD-698-R-SB12</name>
    <dbReference type="NCBI Taxonomy" id="670580"/>
    <lineage>
        <taxon>Eukaryota</taxon>
        <taxon>Fungi</taxon>
        <taxon>Dikarya</taxon>
        <taxon>Basidiomycota</taxon>
        <taxon>Agaricomycotina</taxon>
        <taxon>Agaricomycetes</taxon>
        <taxon>Polyporales</taxon>
        <taxon>Adustoporiaceae</taxon>
        <taxon>Rhodonia</taxon>
    </lineage>
</organism>
<dbReference type="InterPro" id="IPR036249">
    <property type="entry name" value="Thioredoxin-like_sf"/>
</dbReference>
<evidence type="ECO:0000313" key="3">
    <source>
        <dbReference type="Proteomes" id="UP000194127"/>
    </source>
</evidence>
<dbReference type="PANTHER" id="PTHR38167:SF1">
    <property type="entry name" value="C2H2-TYPE DOMAIN-CONTAINING PROTEIN"/>
    <property type="match status" value="1"/>
</dbReference>
<gene>
    <name evidence="2" type="ORF">POSPLADRAFT_1067294</name>
</gene>
<name>A0A1X6MR82_9APHY</name>
<protein>
    <recommendedName>
        <fullName evidence="1">Thioredoxin domain-containing protein</fullName>
    </recommendedName>
</protein>
<feature type="domain" description="Thioredoxin" evidence="1">
    <location>
        <begin position="83"/>
        <end position="218"/>
    </location>
</feature>
<dbReference type="Proteomes" id="UP000194127">
    <property type="component" value="Unassembled WGS sequence"/>
</dbReference>
<dbReference type="EMBL" id="KZ110603">
    <property type="protein sequence ID" value="OSX58736.1"/>
    <property type="molecule type" value="Genomic_DNA"/>
</dbReference>
<accession>A0A1X6MR82</accession>
<dbReference type="PANTHER" id="PTHR38167">
    <property type="entry name" value="C2H2-TYPE DOMAIN-CONTAINING PROTEIN"/>
    <property type="match status" value="1"/>
</dbReference>
<sequence>MDFSATHETPAERAAMNDFKANIWEVFQPLYEDKWDQARWNAAVARFKTAHEPAVVETFMKRARLPTWDALEEQMKKGPPAFLRPGWTSPLLGKRVDMGWLDTDSFECIRPSKDGWRNKKVLVVEFWASWCRPCHVVCDILSDIAKKPDVKVITFNHEGIFTKADINRTVVKGFVDSRGDMNYPIYIDSQRVAIRSVKFGIACAVIQDWQSAVNKFVRDIRECRVSIAVYRHVHVINEVSAHEMYYYLRLTLSKAVKPGSWKRKIETEKPPGFERRMSDIVDLTNEDSGDDERDDAFGPDLRSESPLSPVARLQLHTAILTCPEDKLRGILSELVEPSHREALCRQAWRSRGALHSEMGGELEVDEEMFADWDERCHGPMKTESNIREFPENFTWSCCEGDASSEGCTDGEHVPEGPRKKRARHCIYSSEPELMEPENFDPLDSSQDNPDLSMLSPTEGYDYSMEDPFPVCEPEVQAEGPLGALRARSGPQLKEAMQLVIECYTQTRLQEILKALVDSDDAVADTIFPELLLLTPSSEDPDSPSKTSLDVFSPRWECCENCRTEYDAGLPRVAGECSGPRSPGLEECGRDAYFLDAMDLARNASLTYHEPDRVKFEHKPSRRRALHDEIYGMEL</sequence>
<evidence type="ECO:0000313" key="2">
    <source>
        <dbReference type="EMBL" id="OSX58736.1"/>
    </source>
</evidence>
<reference evidence="2 3" key="1">
    <citation type="submission" date="2017-04" db="EMBL/GenBank/DDBJ databases">
        <title>Genome Sequence of the Model Brown-Rot Fungus Postia placenta SB12.</title>
        <authorList>
            <consortium name="DOE Joint Genome Institute"/>
            <person name="Gaskell J."/>
            <person name="Kersten P."/>
            <person name="Larrondo L.F."/>
            <person name="Canessa P."/>
            <person name="Martinez D."/>
            <person name="Hibbett D."/>
            <person name="Schmoll M."/>
            <person name="Kubicek C.P."/>
            <person name="Martinez A.T."/>
            <person name="Yadav J."/>
            <person name="Master E."/>
            <person name="Magnuson J.K."/>
            <person name="James T."/>
            <person name="Yaver D."/>
            <person name="Berka R."/>
            <person name="Labutti K."/>
            <person name="Lipzen A."/>
            <person name="Aerts A."/>
            <person name="Barry K."/>
            <person name="Henrissat B."/>
            <person name="Blanchette R."/>
            <person name="Grigoriev I."/>
            <person name="Cullen D."/>
        </authorList>
    </citation>
    <scope>NUCLEOTIDE SEQUENCE [LARGE SCALE GENOMIC DNA]</scope>
    <source>
        <strain evidence="2 3">MAD-698-R-SB12</strain>
    </source>
</reference>
<evidence type="ECO:0000259" key="1">
    <source>
        <dbReference type="PROSITE" id="PS51352"/>
    </source>
</evidence>
<dbReference type="Gene3D" id="3.40.30.10">
    <property type="entry name" value="Glutaredoxin"/>
    <property type="match status" value="1"/>
</dbReference>
<dbReference type="RefSeq" id="XP_024335530.1">
    <property type="nucleotide sequence ID" value="XM_024482169.1"/>
</dbReference>
<proteinExistence type="predicted"/>